<keyword evidence="6" id="KW-0808">Transferase</keyword>
<keyword evidence="14" id="KW-0175">Coiled coil</keyword>
<dbReference type="InterPro" id="IPR003661">
    <property type="entry name" value="HisK_dim/P_dom"/>
</dbReference>
<dbReference type="KEGG" id="ccb:Clocel_0447"/>
<keyword evidence="19" id="KW-1185">Reference proteome</keyword>
<dbReference type="RefSeq" id="WP_010075007.1">
    <property type="nucleotide sequence ID" value="NC_014393.1"/>
</dbReference>
<protein>
    <recommendedName>
        <fullName evidence="3">histidine kinase</fullName>
        <ecNumber evidence="3">2.7.13.3</ecNumber>
    </recommendedName>
</protein>
<dbReference type="InterPro" id="IPR004358">
    <property type="entry name" value="Sig_transdc_His_kin-like_C"/>
</dbReference>
<dbReference type="PANTHER" id="PTHR45528">
    <property type="entry name" value="SENSOR HISTIDINE KINASE CPXA"/>
    <property type="match status" value="1"/>
</dbReference>
<dbReference type="Pfam" id="PF02518">
    <property type="entry name" value="HATPase_c"/>
    <property type="match status" value="1"/>
</dbReference>
<evidence type="ECO:0000256" key="14">
    <source>
        <dbReference type="SAM" id="Coils"/>
    </source>
</evidence>
<dbReference type="SMART" id="SM00304">
    <property type="entry name" value="HAMP"/>
    <property type="match status" value="1"/>
</dbReference>
<sequence length="467" mass="53824">MKFWTKTYFAVLILFLLVFNGSILGILHTTYQYILSSEKEKALGEHHFIKNTIENDMDNLSVNNKLSQSAIENLMNYYSDYYDKQDVSFLLMKNSNVAFSNLQYEEENLKEEFFNVDSGQNIILQGDTNSKFILVSGTIENSKDKYSFVYCYKLEGVIILWTKLENTFVYFSFFISLVLALLLGLMLNKRSKPLKQLINFVDEIKDGNYHSKVQLHGRDEFAMLGNNFNEMAEKIRETLEQLNNDMEMKQQFIDNLSHELRTPLTSIYGYADYIQKAAISEEDKYESTQYIMEESKRLQYMANRLLDMTIRKQKSIVKEKIIVEELLDKVKRTITPIADEKLISINISNTLSEIFGERELIESVMVNLLDNAVKASEEKGSIEILTIHFNGEDIIQIIDKGKGIAEEHLRHITEPFFRTDKARSKAEGGVGLGLTLCKQVMDMHDGKLKISSQLDKGTTVSLIFTTL</sequence>
<dbReference type="GO" id="GO:0005524">
    <property type="term" value="F:ATP binding"/>
    <property type="evidence" value="ECO:0007669"/>
    <property type="project" value="UniProtKB-KW"/>
</dbReference>
<evidence type="ECO:0000313" key="19">
    <source>
        <dbReference type="Proteomes" id="UP000002730"/>
    </source>
</evidence>
<dbReference type="PANTHER" id="PTHR45528:SF1">
    <property type="entry name" value="SENSOR HISTIDINE KINASE CPXA"/>
    <property type="match status" value="1"/>
</dbReference>
<dbReference type="CDD" id="cd06225">
    <property type="entry name" value="HAMP"/>
    <property type="match status" value="1"/>
</dbReference>
<dbReference type="PRINTS" id="PR00344">
    <property type="entry name" value="BCTRLSENSOR"/>
</dbReference>
<feature type="domain" description="HAMP" evidence="17">
    <location>
        <begin position="188"/>
        <end position="240"/>
    </location>
</feature>
<evidence type="ECO:0000256" key="3">
    <source>
        <dbReference type="ARBA" id="ARBA00012438"/>
    </source>
</evidence>
<comment type="catalytic activity">
    <reaction evidence="1">
        <text>ATP + protein L-histidine = ADP + protein N-phospho-L-histidine.</text>
        <dbReference type="EC" id="2.7.13.3"/>
    </reaction>
</comment>
<evidence type="ECO:0000256" key="13">
    <source>
        <dbReference type="ARBA" id="ARBA00023136"/>
    </source>
</evidence>
<evidence type="ECO:0000256" key="11">
    <source>
        <dbReference type="ARBA" id="ARBA00022989"/>
    </source>
</evidence>
<evidence type="ECO:0000259" key="16">
    <source>
        <dbReference type="PROSITE" id="PS50109"/>
    </source>
</evidence>
<dbReference type="InterPro" id="IPR036097">
    <property type="entry name" value="HisK_dim/P_sf"/>
</dbReference>
<dbReference type="InterPro" id="IPR050398">
    <property type="entry name" value="HssS/ArlS-like"/>
</dbReference>
<name>D9SQF6_CLOC7</name>
<dbReference type="SUPFAM" id="SSF47384">
    <property type="entry name" value="Homodimeric domain of signal transducing histidine kinase"/>
    <property type="match status" value="1"/>
</dbReference>
<evidence type="ECO:0000256" key="15">
    <source>
        <dbReference type="SAM" id="Phobius"/>
    </source>
</evidence>
<keyword evidence="5" id="KW-0597">Phosphoprotein</keyword>
<keyword evidence="11 15" id="KW-1133">Transmembrane helix</keyword>
<accession>D9SQF6</accession>
<dbReference type="Proteomes" id="UP000002730">
    <property type="component" value="Chromosome"/>
</dbReference>
<organism evidence="18 19">
    <name type="scientific">Clostridium cellulovorans (strain ATCC 35296 / DSM 3052 / OCM 3 / 743B)</name>
    <dbReference type="NCBI Taxonomy" id="573061"/>
    <lineage>
        <taxon>Bacteria</taxon>
        <taxon>Bacillati</taxon>
        <taxon>Bacillota</taxon>
        <taxon>Clostridia</taxon>
        <taxon>Eubacteriales</taxon>
        <taxon>Clostridiaceae</taxon>
        <taxon>Clostridium</taxon>
    </lineage>
</organism>
<evidence type="ECO:0000256" key="7">
    <source>
        <dbReference type="ARBA" id="ARBA00022692"/>
    </source>
</evidence>
<evidence type="ECO:0000256" key="1">
    <source>
        <dbReference type="ARBA" id="ARBA00000085"/>
    </source>
</evidence>
<comment type="subcellular location">
    <subcellularLocation>
        <location evidence="2">Cell membrane</location>
        <topology evidence="2">Multi-pass membrane protein</topology>
    </subcellularLocation>
</comment>
<evidence type="ECO:0000256" key="12">
    <source>
        <dbReference type="ARBA" id="ARBA00023012"/>
    </source>
</evidence>
<gene>
    <name evidence="18" type="ordered locus">Clocel_0447</name>
</gene>
<evidence type="ECO:0000256" key="9">
    <source>
        <dbReference type="ARBA" id="ARBA00022777"/>
    </source>
</evidence>
<dbReference type="FunFam" id="1.10.287.130:FF:000001">
    <property type="entry name" value="Two-component sensor histidine kinase"/>
    <property type="match status" value="1"/>
</dbReference>
<evidence type="ECO:0000256" key="6">
    <source>
        <dbReference type="ARBA" id="ARBA00022679"/>
    </source>
</evidence>
<keyword evidence="9 18" id="KW-0418">Kinase</keyword>
<dbReference type="CDD" id="cd00082">
    <property type="entry name" value="HisKA"/>
    <property type="match status" value="1"/>
</dbReference>
<dbReference type="CDD" id="cd00075">
    <property type="entry name" value="HATPase"/>
    <property type="match status" value="1"/>
</dbReference>
<dbReference type="SUPFAM" id="SSF55874">
    <property type="entry name" value="ATPase domain of HSP90 chaperone/DNA topoisomerase II/histidine kinase"/>
    <property type="match status" value="1"/>
</dbReference>
<evidence type="ECO:0000256" key="5">
    <source>
        <dbReference type="ARBA" id="ARBA00022553"/>
    </source>
</evidence>
<dbReference type="PROSITE" id="PS50885">
    <property type="entry name" value="HAMP"/>
    <property type="match status" value="1"/>
</dbReference>
<evidence type="ECO:0000256" key="2">
    <source>
        <dbReference type="ARBA" id="ARBA00004651"/>
    </source>
</evidence>
<dbReference type="InterPro" id="IPR003594">
    <property type="entry name" value="HATPase_dom"/>
</dbReference>
<evidence type="ECO:0000313" key="18">
    <source>
        <dbReference type="EMBL" id="ADL50223.1"/>
    </source>
</evidence>
<feature type="coiled-coil region" evidence="14">
    <location>
        <begin position="225"/>
        <end position="259"/>
    </location>
</feature>
<evidence type="ECO:0000256" key="10">
    <source>
        <dbReference type="ARBA" id="ARBA00022840"/>
    </source>
</evidence>
<dbReference type="HOGENOM" id="CLU_000445_89_6_9"/>
<keyword evidence="12" id="KW-0902">Two-component regulatory system</keyword>
<dbReference type="InterPro" id="IPR003660">
    <property type="entry name" value="HAMP_dom"/>
</dbReference>
<dbReference type="GO" id="GO:0000155">
    <property type="term" value="F:phosphorelay sensor kinase activity"/>
    <property type="evidence" value="ECO:0007669"/>
    <property type="project" value="InterPro"/>
</dbReference>
<dbReference type="InterPro" id="IPR005467">
    <property type="entry name" value="His_kinase_dom"/>
</dbReference>
<dbReference type="SUPFAM" id="SSF158472">
    <property type="entry name" value="HAMP domain-like"/>
    <property type="match status" value="1"/>
</dbReference>
<dbReference type="GO" id="GO:0005886">
    <property type="term" value="C:plasma membrane"/>
    <property type="evidence" value="ECO:0007669"/>
    <property type="project" value="UniProtKB-SubCell"/>
</dbReference>
<reference evidence="18 19" key="1">
    <citation type="submission" date="2010-08" db="EMBL/GenBank/DDBJ databases">
        <title>Complete sequence of Clostridium cellulovorans 743B.</title>
        <authorList>
            <consortium name="US DOE Joint Genome Institute"/>
            <person name="Lucas S."/>
            <person name="Copeland A."/>
            <person name="Lapidus A."/>
            <person name="Cheng J.-F."/>
            <person name="Bruce D."/>
            <person name="Goodwin L."/>
            <person name="Pitluck S."/>
            <person name="Chertkov O."/>
            <person name="Detter J.C."/>
            <person name="Han C."/>
            <person name="Tapia R."/>
            <person name="Land M."/>
            <person name="Hauser L."/>
            <person name="Chang Y.-J."/>
            <person name="Jeffries C."/>
            <person name="Kyrpides N."/>
            <person name="Ivanova N."/>
            <person name="Mikhailova N."/>
            <person name="Hemme C.L."/>
            <person name="Woyke T."/>
        </authorList>
    </citation>
    <scope>NUCLEOTIDE SEQUENCE [LARGE SCALE GENOMIC DNA]</scope>
    <source>
        <strain evidence="19">ATCC 35296 / DSM 3052 / OCM 3 / 743B</strain>
    </source>
</reference>
<keyword evidence="4" id="KW-1003">Cell membrane</keyword>
<dbReference type="EMBL" id="CP002160">
    <property type="protein sequence ID" value="ADL50223.1"/>
    <property type="molecule type" value="Genomic_DNA"/>
</dbReference>
<dbReference type="Pfam" id="PF00512">
    <property type="entry name" value="HisKA"/>
    <property type="match status" value="1"/>
</dbReference>
<evidence type="ECO:0000256" key="8">
    <source>
        <dbReference type="ARBA" id="ARBA00022741"/>
    </source>
</evidence>
<dbReference type="SMART" id="SM00388">
    <property type="entry name" value="HisKA"/>
    <property type="match status" value="1"/>
</dbReference>
<dbReference type="eggNOG" id="COG2205">
    <property type="taxonomic scope" value="Bacteria"/>
</dbReference>
<dbReference type="Gene3D" id="1.10.287.130">
    <property type="match status" value="1"/>
</dbReference>
<dbReference type="SMART" id="SM00387">
    <property type="entry name" value="HATPase_c"/>
    <property type="match status" value="1"/>
</dbReference>
<dbReference type="PROSITE" id="PS50109">
    <property type="entry name" value="HIS_KIN"/>
    <property type="match status" value="1"/>
</dbReference>
<dbReference type="STRING" id="573061.Clocel_0447"/>
<dbReference type="AlphaFoldDB" id="D9SQF6"/>
<dbReference type="Gene3D" id="6.10.340.10">
    <property type="match status" value="1"/>
</dbReference>
<feature type="domain" description="Histidine kinase" evidence="16">
    <location>
        <begin position="255"/>
        <end position="467"/>
    </location>
</feature>
<proteinExistence type="predicted"/>
<dbReference type="EC" id="2.7.13.3" evidence="3"/>
<evidence type="ECO:0000259" key="17">
    <source>
        <dbReference type="PROSITE" id="PS50885"/>
    </source>
</evidence>
<keyword evidence="10" id="KW-0067">ATP-binding</keyword>
<dbReference type="OrthoDB" id="9786919at2"/>
<keyword evidence="8" id="KW-0547">Nucleotide-binding</keyword>
<dbReference type="InterPro" id="IPR036890">
    <property type="entry name" value="HATPase_C_sf"/>
</dbReference>
<dbReference type="Pfam" id="PF00672">
    <property type="entry name" value="HAMP"/>
    <property type="match status" value="1"/>
</dbReference>
<evidence type="ECO:0000256" key="4">
    <source>
        <dbReference type="ARBA" id="ARBA00022475"/>
    </source>
</evidence>
<feature type="transmembrane region" description="Helical" evidence="15">
    <location>
        <begin position="168"/>
        <end position="187"/>
    </location>
</feature>
<keyword evidence="13 15" id="KW-0472">Membrane</keyword>
<dbReference type="Gene3D" id="3.30.565.10">
    <property type="entry name" value="Histidine kinase-like ATPase, C-terminal domain"/>
    <property type="match status" value="1"/>
</dbReference>
<keyword evidence="7 15" id="KW-0812">Transmembrane</keyword>